<comment type="caution">
    <text evidence="3">The sequence shown here is derived from an EMBL/GenBank/DDBJ whole genome shotgun (WGS) entry which is preliminary data.</text>
</comment>
<evidence type="ECO:0000313" key="4">
    <source>
        <dbReference type="Proteomes" id="UP000807306"/>
    </source>
</evidence>
<feature type="transmembrane region" description="Helical" evidence="1">
    <location>
        <begin position="53"/>
        <end position="72"/>
    </location>
</feature>
<keyword evidence="1" id="KW-0812">Transmembrane</keyword>
<feature type="transmembrane region" description="Helical" evidence="1">
    <location>
        <begin position="125"/>
        <end position="148"/>
    </location>
</feature>
<feature type="transmembrane region" description="Helical" evidence="1">
    <location>
        <begin position="189"/>
        <end position="209"/>
    </location>
</feature>
<dbReference type="Proteomes" id="UP000807306">
    <property type="component" value="Unassembled WGS sequence"/>
</dbReference>
<gene>
    <name evidence="3" type="ORF">CPB83DRAFT_783508</name>
</gene>
<keyword evidence="4" id="KW-1185">Reference proteome</keyword>
<name>A0A9P6JTF8_9AGAR</name>
<dbReference type="OrthoDB" id="3219854at2759"/>
<dbReference type="AlphaFoldDB" id="A0A9P6JTF8"/>
<dbReference type="InterPro" id="IPR045338">
    <property type="entry name" value="DUF6535"/>
</dbReference>
<organism evidence="3 4">
    <name type="scientific">Crepidotus variabilis</name>
    <dbReference type="NCBI Taxonomy" id="179855"/>
    <lineage>
        <taxon>Eukaryota</taxon>
        <taxon>Fungi</taxon>
        <taxon>Dikarya</taxon>
        <taxon>Basidiomycota</taxon>
        <taxon>Agaricomycotina</taxon>
        <taxon>Agaricomycetes</taxon>
        <taxon>Agaricomycetidae</taxon>
        <taxon>Agaricales</taxon>
        <taxon>Agaricineae</taxon>
        <taxon>Crepidotaceae</taxon>
        <taxon>Crepidotus</taxon>
    </lineage>
</organism>
<keyword evidence="1" id="KW-1133">Transmembrane helix</keyword>
<dbReference type="Pfam" id="PF20153">
    <property type="entry name" value="DUF6535"/>
    <property type="match status" value="1"/>
</dbReference>
<evidence type="ECO:0000313" key="3">
    <source>
        <dbReference type="EMBL" id="KAF9533072.1"/>
    </source>
</evidence>
<feature type="domain" description="DUF6535" evidence="2">
    <location>
        <begin position="31"/>
        <end position="209"/>
    </location>
</feature>
<reference evidence="3" key="1">
    <citation type="submission" date="2020-11" db="EMBL/GenBank/DDBJ databases">
        <authorList>
            <consortium name="DOE Joint Genome Institute"/>
            <person name="Ahrendt S."/>
            <person name="Riley R."/>
            <person name="Andreopoulos W."/>
            <person name="Labutti K."/>
            <person name="Pangilinan J."/>
            <person name="Ruiz-Duenas F.J."/>
            <person name="Barrasa J.M."/>
            <person name="Sanchez-Garcia M."/>
            <person name="Camarero S."/>
            <person name="Miyauchi S."/>
            <person name="Serrano A."/>
            <person name="Linde D."/>
            <person name="Babiker R."/>
            <person name="Drula E."/>
            <person name="Ayuso-Fernandez I."/>
            <person name="Pacheco R."/>
            <person name="Padilla G."/>
            <person name="Ferreira P."/>
            <person name="Barriuso J."/>
            <person name="Kellner H."/>
            <person name="Castanera R."/>
            <person name="Alfaro M."/>
            <person name="Ramirez L."/>
            <person name="Pisabarro A.G."/>
            <person name="Kuo A."/>
            <person name="Tritt A."/>
            <person name="Lipzen A."/>
            <person name="He G."/>
            <person name="Yan M."/>
            <person name="Ng V."/>
            <person name="Cullen D."/>
            <person name="Martin F."/>
            <person name="Rosso M.-N."/>
            <person name="Henrissat B."/>
            <person name="Hibbett D."/>
            <person name="Martinez A.T."/>
            <person name="Grigoriev I.V."/>
        </authorList>
    </citation>
    <scope>NUCLEOTIDE SEQUENCE</scope>
    <source>
        <strain evidence="3">CBS 506.95</strain>
    </source>
</reference>
<dbReference type="EMBL" id="MU157829">
    <property type="protein sequence ID" value="KAF9533072.1"/>
    <property type="molecule type" value="Genomic_DNA"/>
</dbReference>
<sequence>MDKQSTPWQCGKPQNMLIEDHPEAENKTDPWTRILENISRRERLRYDAWKEEVQNLLVFAGLFSAVVSAFLVDSYKSLRADPAQQTVTILTNIAARLENNAASALGPIPDSTPFTPSSSTVRVNIFWFLSLICTLSSALVGIVLLQWLREHQRPLHSTSSIRPRISIAAIHMNNDAFNKYFVHEIFTSLPPLLILGLLFFFIGLVDVLWDLNHKVAGPSIAAIAVVFTFLLLSTILPGLQGLPGHHTKGRRPPRLPCPYKSPQAWAFLTFISAIKKIFKYSVGKKMGVLSSLFSDDLEPSWLANSLAWLRQRDREFEAPINLVLPLYDSVLGLAEVKENTAFDGTKTHDILPTVYNAFHILSEALHGRNTHRKPRTAAALLLHLQDMLVDIVPQDGNIQYALPKEFIFERDDSPKTQCDVLLDNVRLLFLHVTPEKDPRLQALSATKYHVEICVRLADYVFSGLPLELPQSNQNPLFPPTVLIVEYLRYSTVPRVVLRQDVTKQLLLILRQLFLHSKHRPNTSLKTTHTSPYMTQFLISVASIFGDGSGDFIRREHECLLESLTHRLDQHSEYSDYLFAIASVYASALSNGQHPYSSKGLISLSSRLQEYQNQLKGPSKDYVERIQQRLQEQECISDSKEALSQHVFSQEKLDGEEVLTKRSKGAIDTDHIEVLSM</sequence>
<evidence type="ECO:0000259" key="2">
    <source>
        <dbReference type="Pfam" id="PF20153"/>
    </source>
</evidence>
<protein>
    <recommendedName>
        <fullName evidence="2">DUF6535 domain-containing protein</fullName>
    </recommendedName>
</protein>
<keyword evidence="1" id="KW-0472">Membrane</keyword>
<accession>A0A9P6JTF8</accession>
<proteinExistence type="predicted"/>
<evidence type="ECO:0000256" key="1">
    <source>
        <dbReference type="SAM" id="Phobius"/>
    </source>
</evidence>
<feature type="transmembrane region" description="Helical" evidence="1">
    <location>
        <begin position="215"/>
        <end position="239"/>
    </location>
</feature>